<evidence type="ECO:0000313" key="2">
    <source>
        <dbReference type="EMBL" id="KRR03521.1"/>
    </source>
</evidence>
<evidence type="ECO:0000256" key="1">
    <source>
        <dbReference type="SAM" id="MobiDB-lite"/>
    </source>
</evidence>
<feature type="region of interest" description="Disordered" evidence="1">
    <location>
        <begin position="71"/>
        <end position="110"/>
    </location>
</feature>
<organism evidence="2 3">
    <name type="scientific">Bradyrhizobium valentinum</name>
    <dbReference type="NCBI Taxonomy" id="1518501"/>
    <lineage>
        <taxon>Bacteria</taxon>
        <taxon>Pseudomonadati</taxon>
        <taxon>Pseudomonadota</taxon>
        <taxon>Alphaproteobacteria</taxon>
        <taxon>Hyphomicrobiales</taxon>
        <taxon>Nitrobacteraceae</taxon>
        <taxon>Bradyrhizobium</taxon>
    </lineage>
</organism>
<comment type="caution">
    <text evidence="2">The sequence shown here is derived from an EMBL/GenBank/DDBJ whole genome shotgun (WGS) entry which is preliminary data.</text>
</comment>
<dbReference type="EMBL" id="LLXX01000136">
    <property type="protein sequence ID" value="KRR03521.1"/>
    <property type="molecule type" value="Genomic_DNA"/>
</dbReference>
<protein>
    <submittedName>
        <fullName evidence="2">Uncharacterized protein</fullName>
    </submittedName>
</protein>
<gene>
    <name evidence="2" type="ORF">CP49_25015</name>
</gene>
<dbReference type="AlphaFoldDB" id="A0A0R3KSU3"/>
<keyword evidence="3" id="KW-1185">Reference proteome</keyword>
<reference evidence="2 3" key="1">
    <citation type="submission" date="2014-03" db="EMBL/GenBank/DDBJ databases">
        <title>Bradyrhizobium valentinum sp. nov., isolated from effective nodules of Lupinus mariae-josephae, a lupine endemic of basic-lime soils in Eastern Spain.</title>
        <authorList>
            <person name="Duran D."/>
            <person name="Rey L."/>
            <person name="Navarro A."/>
            <person name="Busquets A."/>
            <person name="Imperial J."/>
            <person name="Ruiz-Argueso T."/>
        </authorList>
    </citation>
    <scope>NUCLEOTIDE SEQUENCE [LARGE SCALE GENOMIC DNA]</scope>
    <source>
        <strain evidence="2 3">LmjM3</strain>
    </source>
</reference>
<dbReference type="RefSeq" id="WP_057852603.1">
    <property type="nucleotide sequence ID" value="NZ_LLXX01000136.1"/>
</dbReference>
<evidence type="ECO:0000313" key="3">
    <source>
        <dbReference type="Proteomes" id="UP000051913"/>
    </source>
</evidence>
<sequence>MDDDKDKNVIEKLVDKVNDAVENITTTVSDAVQHAMEPDPVKPGEQPVTYMPMAGDGLLADPMMPPFVVIPRRKKSTSKNAPKESGKNAAKKTVKKSATTAKKVAKKTKR</sequence>
<dbReference type="Proteomes" id="UP000051913">
    <property type="component" value="Unassembled WGS sequence"/>
</dbReference>
<proteinExistence type="predicted"/>
<name>A0A0R3KSU3_9BRAD</name>
<accession>A0A0R3KSU3</accession>